<accession>A0AAN9I4H7</accession>
<comment type="caution">
    <text evidence="1">The sequence shown here is derived from an EMBL/GenBank/DDBJ whole genome shotgun (WGS) entry which is preliminary data.</text>
</comment>
<evidence type="ECO:0000313" key="1">
    <source>
        <dbReference type="EMBL" id="KAK7263320.1"/>
    </source>
</evidence>
<organism evidence="1 2">
    <name type="scientific">Clitoria ternatea</name>
    <name type="common">Butterfly pea</name>
    <dbReference type="NCBI Taxonomy" id="43366"/>
    <lineage>
        <taxon>Eukaryota</taxon>
        <taxon>Viridiplantae</taxon>
        <taxon>Streptophyta</taxon>
        <taxon>Embryophyta</taxon>
        <taxon>Tracheophyta</taxon>
        <taxon>Spermatophyta</taxon>
        <taxon>Magnoliopsida</taxon>
        <taxon>eudicotyledons</taxon>
        <taxon>Gunneridae</taxon>
        <taxon>Pentapetalae</taxon>
        <taxon>rosids</taxon>
        <taxon>fabids</taxon>
        <taxon>Fabales</taxon>
        <taxon>Fabaceae</taxon>
        <taxon>Papilionoideae</taxon>
        <taxon>50 kb inversion clade</taxon>
        <taxon>NPAAA clade</taxon>
        <taxon>indigoferoid/millettioid clade</taxon>
        <taxon>Phaseoleae</taxon>
        <taxon>Clitoria</taxon>
    </lineage>
</organism>
<protein>
    <submittedName>
        <fullName evidence="1">Uncharacterized protein</fullName>
    </submittedName>
</protein>
<gene>
    <name evidence="1" type="ORF">RJT34_30908</name>
</gene>
<proteinExistence type="predicted"/>
<name>A0AAN9I4H7_CLITE</name>
<evidence type="ECO:0000313" key="2">
    <source>
        <dbReference type="Proteomes" id="UP001359559"/>
    </source>
</evidence>
<dbReference type="EMBL" id="JAYKXN010000008">
    <property type="protein sequence ID" value="KAK7263320.1"/>
    <property type="molecule type" value="Genomic_DNA"/>
</dbReference>
<sequence length="66" mass="7363">MLYRVVSIVRNYIYISIKIKKQCPGISLSLGMSEILLVTAIGLKIRNGQLCRSISESDHFSSASIF</sequence>
<keyword evidence="2" id="KW-1185">Reference proteome</keyword>
<dbReference type="Proteomes" id="UP001359559">
    <property type="component" value="Unassembled WGS sequence"/>
</dbReference>
<dbReference type="AlphaFoldDB" id="A0AAN9I4H7"/>
<reference evidence="1 2" key="1">
    <citation type="submission" date="2024-01" db="EMBL/GenBank/DDBJ databases">
        <title>The genomes of 5 underutilized Papilionoideae crops provide insights into root nodulation and disease resistance.</title>
        <authorList>
            <person name="Yuan L."/>
        </authorList>
    </citation>
    <scope>NUCLEOTIDE SEQUENCE [LARGE SCALE GENOMIC DNA]</scope>
    <source>
        <strain evidence="1">LY-2023</strain>
        <tissue evidence="1">Leaf</tissue>
    </source>
</reference>